<evidence type="ECO:0000313" key="2">
    <source>
        <dbReference type="Proteomes" id="UP000641646"/>
    </source>
</evidence>
<protein>
    <submittedName>
        <fullName evidence="1">Uncharacterized protein</fullName>
    </submittedName>
</protein>
<organism evidence="1 2">
    <name type="scientific">Aerosakkonema funiforme FACHB-1375</name>
    <dbReference type="NCBI Taxonomy" id="2949571"/>
    <lineage>
        <taxon>Bacteria</taxon>
        <taxon>Bacillati</taxon>
        <taxon>Cyanobacteriota</taxon>
        <taxon>Cyanophyceae</taxon>
        <taxon>Oscillatoriophycideae</taxon>
        <taxon>Aerosakkonematales</taxon>
        <taxon>Aerosakkonemataceae</taxon>
        <taxon>Aerosakkonema</taxon>
    </lineage>
</organism>
<keyword evidence="2" id="KW-1185">Reference proteome</keyword>
<proteinExistence type="predicted"/>
<sequence>MLKPQDIVVLLKVHSLQKDEWTYSTLASTVGMSASEVHAALKRCSISRLYDAENRQVFKHALLEFLIHGLKYVYPGQPGPTSRGLPTAHSAEPLKSLLVVDPSDAYVWPDPTGEVRGQAIEPLYRSVPIAAKNDPQLYVLLSLIDAIRVGRVREQRLAQQELERRLVAS</sequence>
<name>A0A926VIN5_9CYAN</name>
<dbReference type="AlphaFoldDB" id="A0A926VIN5"/>
<dbReference type="EMBL" id="JACJPW010000087">
    <property type="protein sequence ID" value="MBD2184562.1"/>
    <property type="molecule type" value="Genomic_DNA"/>
</dbReference>
<dbReference type="Proteomes" id="UP000641646">
    <property type="component" value="Unassembled WGS sequence"/>
</dbReference>
<comment type="caution">
    <text evidence="1">The sequence shown here is derived from an EMBL/GenBank/DDBJ whole genome shotgun (WGS) entry which is preliminary data.</text>
</comment>
<accession>A0A926VIN5</accession>
<reference evidence="1" key="2">
    <citation type="submission" date="2020-08" db="EMBL/GenBank/DDBJ databases">
        <authorList>
            <person name="Chen M."/>
            <person name="Teng W."/>
            <person name="Zhao L."/>
            <person name="Hu C."/>
            <person name="Zhou Y."/>
            <person name="Han B."/>
            <person name="Song L."/>
            <person name="Shu W."/>
        </authorList>
    </citation>
    <scope>NUCLEOTIDE SEQUENCE</scope>
    <source>
        <strain evidence="1">FACHB-1375</strain>
    </source>
</reference>
<dbReference type="RefSeq" id="WP_190471183.1">
    <property type="nucleotide sequence ID" value="NZ_JACJPW010000087.1"/>
</dbReference>
<reference evidence="1" key="1">
    <citation type="journal article" date="2015" name="ISME J.">
        <title>Draft Genome Sequence of Streptomyces incarnatus NRRL8089, which Produces the Nucleoside Antibiotic Sinefungin.</title>
        <authorList>
            <person name="Oshima K."/>
            <person name="Hattori M."/>
            <person name="Shimizu H."/>
            <person name="Fukuda K."/>
            <person name="Nemoto M."/>
            <person name="Inagaki K."/>
            <person name="Tamura T."/>
        </authorList>
    </citation>
    <scope>NUCLEOTIDE SEQUENCE</scope>
    <source>
        <strain evidence="1">FACHB-1375</strain>
    </source>
</reference>
<evidence type="ECO:0000313" key="1">
    <source>
        <dbReference type="EMBL" id="MBD2184562.1"/>
    </source>
</evidence>
<gene>
    <name evidence="1" type="ORF">H6G03_26415</name>
</gene>